<dbReference type="Proteomes" id="UP001597045">
    <property type="component" value="Unassembled WGS sequence"/>
</dbReference>
<keyword evidence="2" id="KW-1185">Reference proteome</keyword>
<sequence>MMNEFETVLRSQIDGARRTLDAARRAGHDYEVHLHAARIGDLLDMAAKHGIDTGDWVDPALLDAATLGN</sequence>
<evidence type="ECO:0000313" key="2">
    <source>
        <dbReference type="Proteomes" id="UP001597045"/>
    </source>
</evidence>
<name>A0ABW3MIP0_9PSEU</name>
<gene>
    <name evidence="1" type="ORF">ACFQ1S_30470</name>
</gene>
<reference evidence="2" key="1">
    <citation type="journal article" date="2019" name="Int. J. Syst. Evol. Microbiol.">
        <title>The Global Catalogue of Microorganisms (GCM) 10K type strain sequencing project: providing services to taxonomists for standard genome sequencing and annotation.</title>
        <authorList>
            <consortium name="The Broad Institute Genomics Platform"/>
            <consortium name="The Broad Institute Genome Sequencing Center for Infectious Disease"/>
            <person name="Wu L."/>
            <person name="Ma J."/>
        </authorList>
    </citation>
    <scope>NUCLEOTIDE SEQUENCE [LARGE SCALE GENOMIC DNA]</scope>
    <source>
        <strain evidence="2">JCM 31486</strain>
    </source>
</reference>
<evidence type="ECO:0000313" key="1">
    <source>
        <dbReference type="EMBL" id="MFD1049549.1"/>
    </source>
</evidence>
<dbReference type="EMBL" id="JBHTIS010002246">
    <property type="protein sequence ID" value="MFD1049549.1"/>
    <property type="molecule type" value="Genomic_DNA"/>
</dbReference>
<comment type="caution">
    <text evidence="1">The sequence shown here is derived from an EMBL/GenBank/DDBJ whole genome shotgun (WGS) entry which is preliminary data.</text>
</comment>
<protein>
    <submittedName>
        <fullName evidence="1">Uncharacterized protein</fullName>
    </submittedName>
</protein>
<organism evidence="1 2">
    <name type="scientific">Kibdelosporangium lantanae</name>
    <dbReference type="NCBI Taxonomy" id="1497396"/>
    <lineage>
        <taxon>Bacteria</taxon>
        <taxon>Bacillati</taxon>
        <taxon>Actinomycetota</taxon>
        <taxon>Actinomycetes</taxon>
        <taxon>Pseudonocardiales</taxon>
        <taxon>Pseudonocardiaceae</taxon>
        <taxon>Kibdelosporangium</taxon>
    </lineage>
</organism>
<proteinExistence type="predicted"/>
<accession>A0ABW3MIP0</accession>